<dbReference type="InterPro" id="IPR051783">
    <property type="entry name" value="NAD(P)-dependent_oxidoreduct"/>
</dbReference>
<dbReference type="PATRIC" id="fig|1195246.3.peg.2788"/>
<dbReference type="Gene3D" id="3.40.50.720">
    <property type="entry name" value="NAD(P)-binding Rossmann-like Domain"/>
    <property type="match status" value="1"/>
</dbReference>
<dbReference type="Proteomes" id="UP000035062">
    <property type="component" value="Unassembled WGS sequence"/>
</dbReference>
<dbReference type="InterPro" id="IPR016040">
    <property type="entry name" value="NAD(P)-bd_dom"/>
</dbReference>
<sequence length="274" mass="28977">MAEKVLIIGCGWLGQQLAPVLAAAGYQVFGSRRTQAAAEALPAPLQGIALDFQSPWSAAQLALFQDAWLICTIPPGARQGGVSDYPQVLQQLAQLAQAAGIKGGIHISSTGIYQGLSGVVNERSELQLTQPRVALLAAGEQALQQQDNWLTLRLSGLMGPGRHPGRFVQGRVLSGAMQPVNMVHSADVAAAVLQILSRWPLPHACYNLSSPQRVTKTEFYQAAAKSLGQVADSIDLSGPATEPARQVSSSAFCQDSGFAFRFADARAALAYCPD</sequence>
<dbReference type="SUPFAM" id="SSF51735">
    <property type="entry name" value="NAD(P)-binding Rossmann-fold domains"/>
    <property type="match status" value="1"/>
</dbReference>
<feature type="domain" description="NAD(P)-binding" evidence="1">
    <location>
        <begin position="11"/>
        <end position="197"/>
    </location>
</feature>
<evidence type="ECO:0000313" key="3">
    <source>
        <dbReference type="Proteomes" id="UP000035062"/>
    </source>
</evidence>
<dbReference type="AlphaFoldDB" id="I9NYY5"/>
<dbReference type="PANTHER" id="PTHR48079:SF6">
    <property type="entry name" value="NAD(P)-BINDING DOMAIN-CONTAINING PROTEIN-RELATED"/>
    <property type="match status" value="1"/>
</dbReference>
<dbReference type="InterPro" id="IPR036291">
    <property type="entry name" value="NAD(P)-bd_dom_sf"/>
</dbReference>
<dbReference type="GO" id="GO:0005737">
    <property type="term" value="C:cytoplasm"/>
    <property type="evidence" value="ECO:0007669"/>
    <property type="project" value="TreeGrafter"/>
</dbReference>
<gene>
    <name evidence="2" type="ORF">AGRI_14050</name>
</gene>
<dbReference type="GO" id="GO:0004029">
    <property type="term" value="F:aldehyde dehydrogenase (NAD+) activity"/>
    <property type="evidence" value="ECO:0007669"/>
    <property type="project" value="TreeGrafter"/>
</dbReference>
<name>I9NYY5_9ALTE</name>
<proteinExistence type="predicted"/>
<evidence type="ECO:0000313" key="2">
    <source>
        <dbReference type="EMBL" id="EIW87649.1"/>
    </source>
</evidence>
<evidence type="ECO:0000259" key="1">
    <source>
        <dbReference type="Pfam" id="PF13460"/>
    </source>
</evidence>
<comment type="caution">
    <text evidence="2">The sequence shown here is derived from an EMBL/GenBank/DDBJ whole genome shotgun (WGS) entry which is preliminary data.</text>
</comment>
<dbReference type="eggNOG" id="COG0451">
    <property type="taxonomic scope" value="Bacteria"/>
</dbReference>
<accession>I9NYY5</accession>
<dbReference type="PANTHER" id="PTHR48079">
    <property type="entry name" value="PROTEIN YEEZ"/>
    <property type="match status" value="1"/>
</dbReference>
<keyword evidence="3" id="KW-1185">Reference proteome</keyword>
<organism evidence="2 3">
    <name type="scientific">Alishewanella agri BL06</name>
    <dbReference type="NCBI Taxonomy" id="1195246"/>
    <lineage>
        <taxon>Bacteria</taxon>
        <taxon>Pseudomonadati</taxon>
        <taxon>Pseudomonadota</taxon>
        <taxon>Gammaproteobacteria</taxon>
        <taxon>Alteromonadales</taxon>
        <taxon>Alteromonadaceae</taxon>
        <taxon>Alishewanella</taxon>
    </lineage>
</organism>
<dbReference type="STRING" id="1195246.AGRI_14050"/>
<protein>
    <submittedName>
        <fullName evidence="2">NAD-dependent epimerase/dehydratase</fullName>
    </submittedName>
</protein>
<dbReference type="Pfam" id="PF13460">
    <property type="entry name" value="NAD_binding_10"/>
    <property type="match status" value="1"/>
</dbReference>
<dbReference type="EMBL" id="AKKU01000026">
    <property type="protein sequence ID" value="EIW87649.1"/>
    <property type="molecule type" value="Genomic_DNA"/>
</dbReference>
<reference evidence="2 3" key="1">
    <citation type="journal article" date="2012" name="J. Bacteriol.">
        <title>Genome Sequence of Pectin-Degrading Alishewanella agri, Isolated from Landfill Soil.</title>
        <authorList>
            <person name="Kim J."/>
            <person name="Jung J."/>
            <person name="Sung J.S."/>
            <person name="Chun J."/>
            <person name="Park W."/>
        </authorList>
    </citation>
    <scope>NUCLEOTIDE SEQUENCE [LARGE SCALE GENOMIC DNA]</scope>
    <source>
        <strain evidence="2 3">BL06</strain>
    </source>
</reference>
<dbReference type="RefSeq" id="WP_008985573.1">
    <property type="nucleotide sequence ID" value="NZ_AKKU01000026.1"/>
</dbReference>